<dbReference type="Proteomes" id="UP001140087">
    <property type="component" value="Unassembled WGS sequence"/>
</dbReference>
<evidence type="ECO:0000313" key="2">
    <source>
        <dbReference type="Proteomes" id="UP001140087"/>
    </source>
</evidence>
<gene>
    <name evidence="1" type="primary">ASK1</name>
    <name evidence="1" type="ORF">H4R21_001657</name>
</gene>
<comment type="caution">
    <text evidence="1">The sequence shown here is derived from an EMBL/GenBank/DDBJ whole genome shotgun (WGS) entry which is preliminary data.</text>
</comment>
<accession>A0ACC1LB16</accession>
<name>A0ACC1LB16_9FUNG</name>
<reference evidence="1" key="1">
    <citation type="submission" date="2022-07" db="EMBL/GenBank/DDBJ databases">
        <title>Phylogenomic reconstructions and comparative analyses of Kickxellomycotina fungi.</title>
        <authorList>
            <person name="Reynolds N.K."/>
            <person name="Stajich J.E."/>
            <person name="Barry K."/>
            <person name="Grigoriev I.V."/>
            <person name="Crous P."/>
            <person name="Smith M.E."/>
        </authorList>
    </citation>
    <scope>NUCLEOTIDE SEQUENCE</scope>
    <source>
        <strain evidence="1">BCRC 34780</strain>
    </source>
</reference>
<proteinExistence type="predicted"/>
<dbReference type="EMBL" id="JANBUN010000360">
    <property type="protein sequence ID" value="KAJ2804406.1"/>
    <property type="molecule type" value="Genomic_DNA"/>
</dbReference>
<keyword evidence="2" id="KW-1185">Reference proteome</keyword>
<protein>
    <submittedName>
        <fullName evidence="1">DASH complex subunit ask1</fullName>
    </submittedName>
</protein>
<sequence length="792" mass="83935">MAHFGPPDGRAGQTAGLGGGRFASTLSAALRMDDFARPPVPPAAPRGPSAEEELEEIEQKITLTLQAIDANFDHSQRTMARDVMPKVEQLGRLSGELLQASQPWLQFFMAVAAVGENDEADAEGLAQAGRLLDDDNTRGVELGLAQRAAIEEQAHMGDITARFPDTVRDDDEESIDIDAEVATPQLTSRFMTEELRAARMPDTAPTTPRVVNLKRMAEHLSVSAKKRRLGTPRASAAPKTPVSMMRALVSSRSNSVVSKTSTIDTADLMPTTSPPHTTTFVLPQSRRIAPPRAAAAAADRLDFGEDDDDDEILDEINSLIKRYDSPRSRPAGSAAQARTSTGRGGPRTAAGSRAAGSAARSEARSVSTGQSDERHMAALADKYAAPVLAIESGPGEAQRALGLVADMEEMLEEVEAMATGDAEDSPDAATEPPVEATDDVDDELPSPPRITSDLERSRVVVPEISASAAREPSGAGASGAQQQQQQQRAALGGRPAHQPRRTFGRPNPITMSAEDMDAENMTIGHMSPLANRGRPARSQQAPEPMVPATQRFYPLANDPDDPFGPTPARHSMADTGPRSRAAPLSVQSDRPAAAGAGSARPWSTRLDRDAGGSVARSASGALGSDATATFDSPGLAVEHPTGDSRLNDSSLTIDHHDYSQLSIDGTTTILPTRDMLQRAARASEGVAEAEADAEAARSPTPPSPAESLVHEFAADMFPPMFQSPPASLQLRELWELVRAAPQRIWTLDELVAAGSAGGELAGASPSVFLALLDLLARRRLVRKVADGLWTAH</sequence>
<evidence type="ECO:0000313" key="1">
    <source>
        <dbReference type="EMBL" id="KAJ2804406.1"/>
    </source>
</evidence>
<organism evidence="1 2">
    <name type="scientific">Coemansia helicoidea</name>
    <dbReference type="NCBI Taxonomy" id="1286919"/>
    <lineage>
        <taxon>Eukaryota</taxon>
        <taxon>Fungi</taxon>
        <taxon>Fungi incertae sedis</taxon>
        <taxon>Zoopagomycota</taxon>
        <taxon>Kickxellomycotina</taxon>
        <taxon>Kickxellomycetes</taxon>
        <taxon>Kickxellales</taxon>
        <taxon>Kickxellaceae</taxon>
        <taxon>Coemansia</taxon>
    </lineage>
</organism>